<gene>
    <name evidence="1" type="ORF">SAMN05421741_10221</name>
</gene>
<reference evidence="2" key="1">
    <citation type="submission" date="2016-10" db="EMBL/GenBank/DDBJ databases">
        <authorList>
            <person name="Varghese N."/>
            <person name="Submissions S."/>
        </authorList>
    </citation>
    <scope>NUCLEOTIDE SEQUENCE [LARGE SCALE GENOMIC DNA]</scope>
    <source>
        <strain evidence="2">DS-12</strain>
    </source>
</reference>
<dbReference type="AlphaFoldDB" id="A0A1I4WZL1"/>
<dbReference type="Proteomes" id="UP000199036">
    <property type="component" value="Unassembled WGS sequence"/>
</dbReference>
<accession>A0A1I4WZL1</accession>
<dbReference type="InterPro" id="IPR029069">
    <property type="entry name" value="HotDog_dom_sf"/>
</dbReference>
<name>A0A1I4WZL1_9FLAO</name>
<dbReference type="SUPFAM" id="SSF54637">
    <property type="entry name" value="Thioesterase/thiol ester dehydrase-isomerase"/>
    <property type="match status" value="1"/>
</dbReference>
<dbReference type="Gene3D" id="3.10.129.10">
    <property type="entry name" value="Hotdog Thioesterase"/>
    <property type="match status" value="1"/>
</dbReference>
<protein>
    <recommendedName>
        <fullName evidence="3">3-hydroxymyristoyl/3-hydroxydecanoyl-(Acyl carrier protein) dehydratase</fullName>
    </recommendedName>
</protein>
<proteinExistence type="predicted"/>
<dbReference type="RefSeq" id="WP_245758425.1">
    <property type="nucleotide sequence ID" value="NZ_FOVI01000002.1"/>
</dbReference>
<evidence type="ECO:0000313" key="1">
    <source>
        <dbReference type="EMBL" id="SFN18835.1"/>
    </source>
</evidence>
<keyword evidence="2" id="KW-1185">Reference proteome</keyword>
<sequence length="154" mass="17277">MMNSEKAYIDIKNYLPHLQPMLMVDAIEHICLERVLTHFEIKADCIFIEDNCLSASGLIENAAQTCSSISGQHYFDKEPSAESQGNPGILGFISSIKKITIHKLPEIGTKIQTEANLVAQVQMPEYSICTLKVTAYHLDTLFLEGEMNLFLQKN</sequence>
<dbReference type="EMBL" id="FOVI01000002">
    <property type="protein sequence ID" value="SFN18835.1"/>
    <property type="molecule type" value="Genomic_DNA"/>
</dbReference>
<dbReference type="InterPro" id="IPR016776">
    <property type="entry name" value="ApeP-like_dehydratase"/>
</dbReference>
<dbReference type="STRING" id="913024.SAMN05421741_10221"/>
<evidence type="ECO:0000313" key="2">
    <source>
        <dbReference type="Proteomes" id="UP000199036"/>
    </source>
</evidence>
<organism evidence="1 2">
    <name type="scientific">Paenimyroides ummariense</name>
    <dbReference type="NCBI Taxonomy" id="913024"/>
    <lineage>
        <taxon>Bacteria</taxon>
        <taxon>Pseudomonadati</taxon>
        <taxon>Bacteroidota</taxon>
        <taxon>Flavobacteriia</taxon>
        <taxon>Flavobacteriales</taxon>
        <taxon>Flavobacteriaceae</taxon>
        <taxon>Paenimyroides</taxon>
    </lineage>
</organism>
<evidence type="ECO:0008006" key="3">
    <source>
        <dbReference type="Google" id="ProtNLM"/>
    </source>
</evidence>
<dbReference type="Pfam" id="PF22817">
    <property type="entry name" value="ApeP-like"/>
    <property type="match status" value="1"/>
</dbReference>